<dbReference type="Gene3D" id="1.10.340.30">
    <property type="entry name" value="Hypothetical protein, domain 2"/>
    <property type="match status" value="1"/>
</dbReference>
<keyword evidence="10" id="KW-0411">Iron-sulfur</keyword>
<keyword evidence="14" id="KW-0614">Plasmid</keyword>
<gene>
    <name evidence="14" type="ordered locus">PCC7424_5680</name>
</gene>
<dbReference type="GO" id="GO:0006298">
    <property type="term" value="P:mismatch repair"/>
    <property type="evidence" value="ECO:0007669"/>
    <property type="project" value="TreeGrafter"/>
</dbReference>
<dbReference type="PIRSF" id="PIRSF001435">
    <property type="entry name" value="Nth"/>
    <property type="match status" value="1"/>
</dbReference>
<evidence type="ECO:0000256" key="7">
    <source>
        <dbReference type="ARBA" id="ARBA00022763"/>
    </source>
</evidence>
<reference evidence="15" key="1">
    <citation type="journal article" date="2011" name="MBio">
        <title>Novel metabolic attributes of the genus Cyanothece, comprising a group of unicellular nitrogen-fixing Cyanobacteria.</title>
        <authorList>
            <person name="Bandyopadhyay A."/>
            <person name="Elvitigala T."/>
            <person name="Welsh E."/>
            <person name="Stockel J."/>
            <person name="Liberton M."/>
            <person name="Min H."/>
            <person name="Sherman L.A."/>
            <person name="Pakrasi H.B."/>
        </authorList>
    </citation>
    <scope>NUCLEOTIDE SEQUENCE [LARGE SCALE GENOMIC DNA]</scope>
    <source>
        <strain evidence="15">PCC 7424</strain>
        <plasmid evidence="15">pP742401</plasmid>
    </source>
</reference>
<dbReference type="PANTHER" id="PTHR42944:SF1">
    <property type="entry name" value="ADENINE DNA GLYCOSYLASE"/>
    <property type="match status" value="1"/>
</dbReference>
<name>B7KLS5_GLOC7</name>
<evidence type="ECO:0000256" key="10">
    <source>
        <dbReference type="ARBA" id="ARBA00023014"/>
    </source>
</evidence>
<evidence type="ECO:0000256" key="11">
    <source>
        <dbReference type="ARBA" id="ARBA00023204"/>
    </source>
</evidence>
<sequence>MRILEEKRLSALVDGKLKAYLRKKLRKWGERNFRDFPWRHTRDPYAILIAEILLQRTSARTVAPVYLEFLRRYPTLMTLSQAREHELSDLMRPLGLRSRAANLKRLAITAIALYGGELPDSEEELLKLPGVGKYTARAVCANAYGHPLAVLDVNVARILRRFFGFDGTKIERRDAFLWSVAQAVALKRETDRWNLTLIDFGAEVCRATKPNCRDCPLRGKCQFSLNLLGN</sequence>
<keyword evidence="7" id="KW-0227">DNA damage</keyword>
<dbReference type="HOGENOM" id="CLU_012862_2_1_3"/>
<feature type="domain" description="HhH-GPD" evidence="13">
    <location>
        <begin position="53"/>
        <end position="203"/>
    </location>
</feature>
<dbReference type="InterPro" id="IPR023170">
    <property type="entry name" value="HhH_base_excis_C"/>
</dbReference>
<evidence type="ECO:0000256" key="1">
    <source>
        <dbReference type="ARBA" id="ARBA00000843"/>
    </source>
</evidence>
<comment type="catalytic activity">
    <reaction evidence="1">
        <text>Hydrolyzes free adenine bases from 7,8-dihydro-8-oxoguanine:adenine mismatched double-stranded DNA, leaving an apurinic site.</text>
        <dbReference type="EC" id="3.2.2.31"/>
    </reaction>
</comment>
<evidence type="ECO:0000259" key="13">
    <source>
        <dbReference type="SMART" id="SM00478"/>
    </source>
</evidence>
<comment type="cofactor">
    <cofactor evidence="2">
        <name>[4Fe-4S] cluster</name>
        <dbReference type="ChEBI" id="CHEBI:49883"/>
    </cofactor>
</comment>
<dbReference type="SMART" id="SM00478">
    <property type="entry name" value="ENDO3c"/>
    <property type="match status" value="1"/>
</dbReference>
<keyword evidence="11" id="KW-0234">DNA repair</keyword>
<dbReference type="Pfam" id="PF00730">
    <property type="entry name" value="HhH-GPD"/>
    <property type="match status" value="1"/>
</dbReference>
<dbReference type="OrthoDB" id="9802365at2"/>
<dbReference type="GO" id="GO:0051536">
    <property type="term" value="F:iron-sulfur cluster binding"/>
    <property type="evidence" value="ECO:0007669"/>
    <property type="project" value="UniProtKB-KW"/>
</dbReference>
<dbReference type="EC" id="3.2.2.31" evidence="4"/>
<dbReference type="Pfam" id="PF00633">
    <property type="entry name" value="HHH"/>
    <property type="match status" value="1"/>
</dbReference>
<keyword evidence="15" id="KW-1185">Reference proteome</keyword>
<evidence type="ECO:0000256" key="2">
    <source>
        <dbReference type="ARBA" id="ARBA00001966"/>
    </source>
</evidence>
<dbReference type="KEGG" id="cyc:PCC7424_5680"/>
<keyword evidence="6" id="KW-0479">Metal-binding</keyword>
<protein>
    <recommendedName>
        <fullName evidence="5">Adenine DNA glycosylase</fullName>
        <ecNumber evidence="4">3.2.2.31</ecNumber>
    </recommendedName>
</protein>
<dbReference type="CDD" id="cd00056">
    <property type="entry name" value="ENDO3c"/>
    <property type="match status" value="1"/>
</dbReference>
<dbReference type="GO" id="GO:0035485">
    <property type="term" value="F:adenine/guanine mispair binding"/>
    <property type="evidence" value="ECO:0007669"/>
    <property type="project" value="TreeGrafter"/>
</dbReference>
<accession>B7KLS5</accession>
<evidence type="ECO:0000313" key="15">
    <source>
        <dbReference type="Proteomes" id="UP000002384"/>
    </source>
</evidence>
<dbReference type="InterPro" id="IPR000445">
    <property type="entry name" value="HhH_motif"/>
</dbReference>
<evidence type="ECO:0000256" key="5">
    <source>
        <dbReference type="ARBA" id="ARBA00022023"/>
    </source>
</evidence>
<dbReference type="Gene3D" id="1.10.1670.10">
    <property type="entry name" value="Helix-hairpin-Helix base-excision DNA repair enzymes (C-terminal)"/>
    <property type="match status" value="1"/>
</dbReference>
<proteinExistence type="inferred from homology"/>
<keyword evidence="12" id="KW-0326">Glycosidase</keyword>
<dbReference type="GO" id="GO:0034039">
    <property type="term" value="F:8-oxo-7,8-dihydroguanine DNA N-glycosylase activity"/>
    <property type="evidence" value="ECO:0007669"/>
    <property type="project" value="TreeGrafter"/>
</dbReference>
<geneLocation type="plasmid" evidence="14 15">
    <name>pP742401</name>
</geneLocation>
<dbReference type="GO" id="GO:0032357">
    <property type="term" value="F:oxidized purine DNA binding"/>
    <property type="evidence" value="ECO:0007669"/>
    <property type="project" value="TreeGrafter"/>
</dbReference>
<dbReference type="GO" id="GO:0000701">
    <property type="term" value="F:purine-specific mismatch base pair DNA N-glycosylase activity"/>
    <property type="evidence" value="ECO:0007669"/>
    <property type="project" value="UniProtKB-EC"/>
</dbReference>
<dbReference type="InterPro" id="IPR044298">
    <property type="entry name" value="MIG/MutY"/>
</dbReference>
<dbReference type="PANTHER" id="PTHR42944">
    <property type="entry name" value="ADENINE DNA GLYCOSYLASE"/>
    <property type="match status" value="1"/>
</dbReference>
<dbReference type="EMBL" id="CP001292">
    <property type="protein sequence ID" value="ACK73747.1"/>
    <property type="molecule type" value="Genomic_DNA"/>
</dbReference>
<evidence type="ECO:0000256" key="6">
    <source>
        <dbReference type="ARBA" id="ARBA00022723"/>
    </source>
</evidence>
<dbReference type="Proteomes" id="UP000002384">
    <property type="component" value="Plasmid pP742401"/>
</dbReference>
<dbReference type="SUPFAM" id="SSF48150">
    <property type="entry name" value="DNA-glycosylase"/>
    <property type="match status" value="1"/>
</dbReference>
<keyword evidence="8" id="KW-0378">Hydrolase</keyword>
<evidence type="ECO:0000256" key="3">
    <source>
        <dbReference type="ARBA" id="ARBA00008343"/>
    </source>
</evidence>
<dbReference type="InterPro" id="IPR003265">
    <property type="entry name" value="HhH-GPD_domain"/>
</dbReference>
<evidence type="ECO:0000256" key="12">
    <source>
        <dbReference type="ARBA" id="ARBA00023295"/>
    </source>
</evidence>
<organism evidence="14 15">
    <name type="scientific">Gloeothece citriformis (strain PCC 7424)</name>
    <name type="common">Cyanothece sp. (strain PCC 7424)</name>
    <dbReference type="NCBI Taxonomy" id="65393"/>
    <lineage>
        <taxon>Bacteria</taxon>
        <taxon>Bacillati</taxon>
        <taxon>Cyanobacteriota</taxon>
        <taxon>Cyanophyceae</taxon>
        <taxon>Oscillatoriophycideae</taxon>
        <taxon>Chroococcales</taxon>
        <taxon>Aphanothecaceae</taxon>
        <taxon>Gloeothece</taxon>
        <taxon>Gloeothece citriformis</taxon>
    </lineage>
</organism>
<dbReference type="InterPro" id="IPR011257">
    <property type="entry name" value="DNA_glycosylase"/>
</dbReference>
<evidence type="ECO:0000256" key="8">
    <source>
        <dbReference type="ARBA" id="ARBA00022801"/>
    </source>
</evidence>
<dbReference type="GO" id="GO:0046872">
    <property type="term" value="F:metal ion binding"/>
    <property type="evidence" value="ECO:0007669"/>
    <property type="project" value="UniProtKB-KW"/>
</dbReference>
<dbReference type="eggNOG" id="COG1194">
    <property type="taxonomic scope" value="Bacteria"/>
</dbReference>
<evidence type="ECO:0000256" key="4">
    <source>
        <dbReference type="ARBA" id="ARBA00012045"/>
    </source>
</evidence>
<comment type="similarity">
    <text evidence="3">Belongs to the Nth/MutY family.</text>
</comment>
<evidence type="ECO:0000256" key="9">
    <source>
        <dbReference type="ARBA" id="ARBA00023004"/>
    </source>
</evidence>
<dbReference type="GO" id="GO:0006284">
    <property type="term" value="P:base-excision repair"/>
    <property type="evidence" value="ECO:0007669"/>
    <property type="project" value="InterPro"/>
</dbReference>
<keyword evidence="9" id="KW-0408">Iron</keyword>
<dbReference type="AlphaFoldDB" id="B7KLS5"/>
<evidence type="ECO:0000313" key="14">
    <source>
        <dbReference type="EMBL" id="ACK73747.1"/>
    </source>
</evidence>